<dbReference type="HOGENOM" id="CLU_2056628_0_0_9"/>
<dbReference type="OrthoDB" id="2967280at2"/>
<dbReference type="EMBL" id="CP001791">
    <property type="protein sequence ID" value="ADI00739.1"/>
    <property type="molecule type" value="Genomic_DNA"/>
</dbReference>
<reference evidence="2" key="1">
    <citation type="submission" date="2009-10" db="EMBL/GenBank/DDBJ databases">
        <title>Complete sequence of Bacillus selenitireducens MLS10.</title>
        <authorList>
            <consortium name="US DOE Joint Genome Institute"/>
            <person name="Lucas S."/>
            <person name="Copeland A."/>
            <person name="Lapidus A."/>
            <person name="Glavina del Rio T."/>
            <person name="Dalin E."/>
            <person name="Tice H."/>
            <person name="Bruce D."/>
            <person name="Goodwin L."/>
            <person name="Pitluck S."/>
            <person name="Sims D."/>
            <person name="Brettin T."/>
            <person name="Detter J.C."/>
            <person name="Han C."/>
            <person name="Larimer F."/>
            <person name="Land M."/>
            <person name="Hauser L."/>
            <person name="Kyrpides N."/>
            <person name="Ovchinnikova G."/>
            <person name="Stolz J."/>
        </authorList>
    </citation>
    <scope>NUCLEOTIDE SEQUENCE [LARGE SCALE GENOMIC DNA]</scope>
    <source>
        <strain evidence="2">MLS10</strain>
    </source>
</reference>
<dbReference type="KEGG" id="bse:Bsel_3257"/>
<keyword evidence="1" id="KW-0472">Membrane</keyword>
<name>D6Y1F2_BACIE</name>
<keyword evidence="1" id="KW-0812">Transmembrane</keyword>
<sequence>MMIEVYQDLVPVLMTVGLIMTVTSARLGFLFVRSGGSIGTHHMRRKWLRPWQLNLVMTEADTAADHWPIRLVTMIQRKLAPDDDDDEHGNSLVMNERQPLKRECIQHDYLASSIHPSCT</sequence>
<dbReference type="AlphaFoldDB" id="D6Y1F2"/>
<dbReference type="STRING" id="439292.Bsel_3257"/>
<evidence type="ECO:0000313" key="3">
    <source>
        <dbReference type="Proteomes" id="UP000000271"/>
    </source>
</evidence>
<organism evidence="2 3">
    <name type="scientific">Bacillus selenitireducens (strain ATCC 700615 / DSM 15326 / MLS10)</name>
    <dbReference type="NCBI Taxonomy" id="439292"/>
    <lineage>
        <taxon>Bacteria</taxon>
        <taxon>Bacillati</taxon>
        <taxon>Bacillota</taxon>
        <taxon>Bacilli</taxon>
        <taxon>Bacillales</taxon>
        <taxon>Bacillaceae</taxon>
        <taxon>Salisediminibacterium</taxon>
    </lineage>
</organism>
<keyword evidence="1" id="KW-1133">Transmembrane helix</keyword>
<gene>
    <name evidence="2" type="ordered locus">Bsel_3257</name>
</gene>
<protein>
    <submittedName>
        <fullName evidence="2">Uncharacterized protein</fullName>
    </submittedName>
</protein>
<accession>D6Y1F2</accession>
<keyword evidence="3" id="KW-1185">Reference proteome</keyword>
<feature type="transmembrane region" description="Helical" evidence="1">
    <location>
        <begin position="12"/>
        <end position="32"/>
    </location>
</feature>
<proteinExistence type="predicted"/>
<dbReference type="RefSeq" id="WP_013174143.1">
    <property type="nucleotide sequence ID" value="NC_014219.1"/>
</dbReference>
<evidence type="ECO:0000313" key="2">
    <source>
        <dbReference type="EMBL" id="ADI00739.1"/>
    </source>
</evidence>
<dbReference type="Proteomes" id="UP000000271">
    <property type="component" value="Chromosome"/>
</dbReference>
<evidence type="ECO:0000256" key="1">
    <source>
        <dbReference type="SAM" id="Phobius"/>
    </source>
</evidence>